<dbReference type="OrthoDB" id="2897838at2759"/>
<dbReference type="PANTHER" id="PTHR33050:SF7">
    <property type="entry name" value="RIBONUCLEASE H"/>
    <property type="match status" value="1"/>
</dbReference>
<protein>
    <submittedName>
        <fullName evidence="1">Uncharacterized protein</fullName>
    </submittedName>
</protein>
<dbReference type="AlphaFoldDB" id="A0A9Q0YHA1"/>
<comment type="caution">
    <text evidence="1">The sequence shown here is derived from an EMBL/GenBank/DDBJ whole genome shotgun (WGS) entry which is preliminary data.</text>
</comment>
<name>A0A9Q0YHA1_HOLLE</name>
<dbReference type="InterPro" id="IPR052055">
    <property type="entry name" value="Hepadnavirus_pol/RT"/>
</dbReference>
<dbReference type="PANTHER" id="PTHR33050">
    <property type="entry name" value="REVERSE TRANSCRIPTASE DOMAIN-CONTAINING PROTEIN"/>
    <property type="match status" value="1"/>
</dbReference>
<dbReference type="EMBL" id="JAIZAY010000225">
    <property type="protein sequence ID" value="KAJ8018691.1"/>
    <property type="molecule type" value="Genomic_DNA"/>
</dbReference>
<keyword evidence="2" id="KW-1185">Reference proteome</keyword>
<dbReference type="Proteomes" id="UP001152320">
    <property type="component" value="Unassembled WGS sequence"/>
</dbReference>
<organism evidence="1 2">
    <name type="scientific">Holothuria leucospilota</name>
    <name type="common">Black long sea cucumber</name>
    <name type="synonym">Mertensiothuria leucospilota</name>
    <dbReference type="NCBI Taxonomy" id="206669"/>
    <lineage>
        <taxon>Eukaryota</taxon>
        <taxon>Metazoa</taxon>
        <taxon>Echinodermata</taxon>
        <taxon>Eleutherozoa</taxon>
        <taxon>Echinozoa</taxon>
        <taxon>Holothuroidea</taxon>
        <taxon>Aspidochirotacea</taxon>
        <taxon>Aspidochirotida</taxon>
        <taxon>Holothuriidae</taxon>
        <taxon>Holothuria</taxon>
    </lineage>
</organism>
<gene>
    <name evidence="1" type="ORF">HOLleu_43182</name>
</gene>
<evidence type="ECO:0000313" key="1">
    <source>
        <dbReference type="EMBL" id="KAJ8018691.1"/>
    </source>
</evidence>
<evidence type="ECO:0000313" key="2">
    <source>
        <dbReference type="Proteomes" id="UP001152320"/>
    </source>
</evidence>
<accession>A0A9Q0YHA1</accession>
<proteinExistence type="predicted"/>
<sequence>MLEPKVFSRLAKLWGMPDIDLFASSLNKQITPFVSWKEDVNASFIDAFSFRWSPHFFYAFPPFSMIARCLKKYARTIAKGILIVPNWPTQAWYTKLLKMTIDTSRLLPPKKNFTLPSRKPTISPPRNKHQLIAFLLSERPSDGKVYKKKDLRHYFIIVENKHEKAV</sequence>
<reference evidence="1" key="1">
    <citation type="submission" date="2021-10" db="EMBL/GenBank/DDBJ databases">
        <title>Tropical sea cucumber genome reveals ecological adaptation and Cuvierian tubules defense mechanism.</title>
        <authorList>
            <person name="Chen T."/>
        </authorList>
    </citation>
    <scope>NUCLEOTIDE SEQUENCE</scope>
    <source>
        <strain evidence="1">Nanhai2018</strain>
        <tissue evidence="1">Muscle</tissue>
    </source>
</reference>